<dbReference type="PANTHER" id="PTHR37533:SF2">
    <property type="entry name" value="FLAGELLAR HOOK-LENGTH CONTROL PROTEIN"/>
    <property type="match status" value="1"/>
</dbReference>
<evidence type="ECO:0000259" key="2">
    <source>
        <dbReference type="Pfam" id="PF02120"/>
    </source>
</evidence>
<feature type="compositionally biased region" description="Low complexity" evidence="1">
    <location>
        <begin position="422"/>
        <end position="433"/>
    </location>
</feature>
<sequence length="455" mass="50256">MNATVISRSVSSAARTAAGKLSDTEIGNGEKEIFGSVLQSVLSSNKEASATGFTSIDQQKLTSEVKVLQDLLDFLEISDLSQVEGGFTFAEDVMFLGADIASHPFIQALLGIKDDSTLTNTVNNLAGLGNQPTEGEDIFQENRAELTIESLFFAVQSLLEKITLSLEGTGEKLNLTDAAGILKLAKVQELLTPYKDLSNGDATLSAKLKEMLETATEKLSVLLKETGPKNSFESTFTRLLSGSPGNSSLDTVQKAFQRNFGETIIDGNQKNEHTEKPLIMLKNTEGTTSFFHMQTTKVEQLVLTLEKSGQQVNQQQFIKEFQNLLSKANFSSGNGIQKLLIRLNPEHLGSIRIELIQKDDQLTAKIMATTARAKEMLDSQLQGLKHAFSGQNLQIEKIEISQQMNQFSQERFLQRDQDNHQQQRNNQQRQQQDASTENEDGFTESLEEALLNTKV</sequence>
<feature type="region of interest" description="Disordered" evidence="1">
    <location>
        <begin position="411"/>
        <end position="455"/>
    </location>
</feature>
<comment type="caution">
    <text evidence="3">The sequence shown here is derived from an EMBL/GenBank/DDBJ whole genome shotgun (WGS) entry which is preliminary data.</text>
</comment>
<dbReference type="OrthoDB" id="2112988at2"/>
<keyword evidence="4" id="KW-1185">Reference proteome</keyword>
<feature type="compositionally biased region" description="Acidic residues" evidence="1">
    <location>
        <begin position="436"/>
        <end position="447"/>
    </location>
</feature>
<dbReference type="Proteomes" id="UP000264541">
    <property type="component" value="Unassembled WGS sequence"/>
</dbReference>
<evidence type="ECO:0000313" key="4">
    <source>
        <dbReference type="Proteomes" id="UP000264541"/>
    </source>
</evidence>
<dbReference type="Pfam" id="PF02120">
    <property type="entry name" value="Flg_hook"/>
    <property type="match status" value="1"/>
</dbReference>
<dbReference type="AlphaFoldDB" id="A0A372LSW7"/>
<proteinExistence type="predicted"/>
<dbReference type="PANTHER" id="PTHR37533">
    <property type="entry name" value="FLAGELLAR HOOK-LENGTH CONTROL PROTEIN"/>
    <property type="match status" value="1"/>
</dbReference>
<accession>A0A372LSW7</accession>
<dbReference type="InterPro" id="IPR052563">
    <property type="entry name" value="FliK"/>
</dbReference>
<evidence type="ECO:0000313" key="3">
    <source>
        <dbReference type="EMBL" id="RFU71289.1"/>
    </source>
</evidence>
<feature type="domain" description="Flagellar hook-length control protein-like C-terminal" evidence="2">
    <location>
        <begin position="329"/>
        <end position="406"/>
    </location>
</feature>
<gene>
    <name evidence="3" type="ORF">D0469_01910</name>
</gene>
<dbReference type="RefSeq" id="WP_117324971.1">
    <property type="nucleotide sequence ID" value="NZ_QVTE01000005.1"/>
</dbReference>
<reference evidence="3 4" key="1">
    <citation type="submission" date="2018-08" db="EMBL/GenBank/DDBJ databases">
        <title>Bacillus chawlae sp. nov., Bacillus glennii sp. nov., and Bacillus saganii sp. nov. Isolated from the Vehicle Assembly Building at Kennedy Space Center where the Viking Spacecraft were Assembled.</title>
        <authorList>
            <person name="Seuylemezian A."/>
            <person name="Vaishampayan P."/>
        </authorList>
    </citation>
    <scope>NUCLEOTIDE SEQUENCE [LARGE SCALE GENOMIC DNA]</scope>
    <source>
        <strain evidence="3 4">V47-23a</strain>
    </source>
</reference>
<dbReference type="CDD" id="cd17470">
    <property type="entry name" value="T3SS_Flik_C"/>
    <property type="match status" value="1"/>
</dbReference>
<feature type="compositionally biased region" description="Basic and acidic residues" evidence="1">
    <location>
        <begin position="412"/>
        <end position="421"/>
    </location>
</feature>
<dbReference type="Gene3D" id="3.30.750.140">
    <property type="match status" value="1"/>
</dbReference>
<name>A0A372LSW7_9BACI</name>
<dbReference type="InterPro" id="IPR038610">
    <property type="entry name" value="FliK-like_C_sf"/>
</dbReference>
<organism evidence="3 4">
    <name type="scientific">Peribacillus saganii</name>
    <dbReference type="NCBI Taxonomy" id="2303992"/>
    <lineage>
        <taxon>Bacteria</taxon>
        <taxon>Bacillati</taxon>
        <taxon>Bacillota</taxon>
        <taxon>Bacilli</taxon>
        <taxon>Bacillales</taxon>
        <taxon>Bacillaceae</taxon>
        <taxon>Peribacillus</taxon>
    </lineage>
</organism>
<protein>
    <recommendedName>
        <fullName evidence="2">Flagellar hook-length control protein-like C-terminal domain-containing protein</fullName>
    </recommendedName>
</protein>
<evidence type="ECO:0000256" key="1">
    <source>
        <dbReference type="SAM" id="MobiDB-lite"/>
    </source>
</evidence>
<dbReference type="EMBL" id="QVTE01000005">
    <property type="protein sequence ID" value="RFU71289.1"/>
    <property type="molecule type" value="Genomic_DNA"/>
</dbReference>
<dbReference type="InterPro" id="IPR021136">
    <property type="entry name" value="Flagellar_hook_control-like_C"/>
</dbReference>